<feature type="region of interest" description="Disordered" evidence="7">
    <location>
        <begin position="343"/>
        <end position="577"/>
    </location>
</feature>
<dbReference type="GeneID" id="113930971"/>
<sequence>MAERPGAGGSTSLRGMRERMVAAAQAIADERRSQSGFCSLPSQSANIRSAFKPVIDGSVLKSVVKQRLAKERREEKTRQQEANKETQLLEKERKSRIQYEKQMEEKQRKLREQKEKDEQRRISAEEKRKQKLQEERERFKAVLYRTLERSNRVDHRQKRWSWEGSTSTNPETKTANTRSVSTEKLEQETSGLHKQMSVSSAGLQNSVAKKKIEKKRSSSLNRRSNKLQTPADSVQVEEKPTARHSYTSLRENDLITRLLVPTKASIARSKSAASLSVPGKDTPGTHSTLIQYINMPLRSHSSDELKNTTVLRKAAVAGPPQEKVEVAPHVSVEAAPAASVEVAPEARVEATPEVNVEATPKVSTEGSSEGSMEASREAGMEALPESMEISEVSVDVSSPEASADLSSPEASVDPSPEVSADPSPEVSLDSSPEVSMDASPDVSMRVSSEASVEASVEVAPKASVGLSPETTVEASPEASVKALPKEGVEASPEAFPEVGTETSSQVKVNDSPQKSELDKQASKPATKKRPVSHIPCYKWPSSVSGRRPPSPVTVNRQMQKNRPPSPSPVVSKQSQSPLSYKIIPVQRSLLAQNALGTLGKKREGVPKAANSSEAVSQKQMVCEESSNKSTPGTMNAKEATKILAEKRRLARERRDKEERIQKERGQRLQNRLLITRTRRTRRTKVTTVPLMTCIHQLVHLKNDQPSSKNQKVRYVKLRAAQKRIHLLWISTSRPPNFSASDLNLTTKMTIKNRENIRQTP</sequence>
<proteinExistence type="inferred from homology"/>
<evidence type="ECO:0000256" key="3">
    <source>
        <dbReference type="ARBA" id="ARBA00022490"/>
    </source>
</evidence>
<feature type="compositionally biased region" description="Polar residues" evidence="7">
    <location>
        <begin position="609"/>
        <end position="619"/>
    </location>
</feature>
<dbReference type="InterPro" id="IPR051483">
    <property type="entry name" value="MAP7_domain-containing"/>
</dbReference>
<dbReference type="CTD" id="79649"/>
<dbReference type="RefSeq" id="XP_027464451.1">
    <property type="nucleotide sequence ID" value="XM_027608650.2"/>
</dbReference>
<feature type="region of interest" description="Disordered" evidence="7">
    <location>
        <begin position="68"/>
        <end position="243"/>
    </location>
</feature>
<gene>
    <name evidence="9" type="primary">MAP7D3</name>
</gene>
<feature type="compositionally biased region" description="Polar residues" evidence="7">
    <location>
        <begin position="395"/>
        <end position="409"/>
    </location>
</feature>
<evidence type="ECO:0000256" key="5">
    <source>
        <dbReference type="ARBA" id="ARBA00023212"/>
    </source>
</evidence>
<dbReference type="AlphaFoldDB" id="A0A6J2E8C7"/>
<feature type="compositionally biased region" description="Basic and acidic residues" evidence="7">
    <location>
        <begin position="68"/>
        <end position="154"/>
    </location>
</feature>
<keyword evidence="4 6" id="KW-0175">Coiled coil</keyword>
<feature type="compositionally biased region" description="Polar residues" evidence="7">
    <location>
        <begin position="361"/>
        <end position="370"/>
    </location>
</feature>
<evidence type="ECO:0000256" key="7">
    <source>
        <dbReference type="SAM" id="MobiDB-lite"/>
    </source>
</evidence>
<comment type="similarity">
    <text evidence="2">Belongs to the MAP7 family.</text>
</comment>
<name>A0A6J2E8C7_ZALCA</name>
<evidence type="ECO:0000313" key="9">
    <source>
        <dbReference type="RefSeq" id="XP_027464451.1"/>
    </source>
</evidence>
<evidence type="ECO:0000256" key="2">
    <source>
        <dbReference type="ARBA" id="ARBA00007525"/>
    </source>
</evidence>
<dbReference type="Proteomes" id="UP000515165">
    <property type="component" value="Chromosome X"/>
</dbReference>
<dbReference type="GO" id="GO:0000226">
    <property type="term" value="P:microtubule cytoskeleton organization"/>
    <property type="evidence" value="ECO:0007669"/>
    <property type="project" value="InterPro"/>
</dbReference>
<evidence type="ECO:0000256" key="1">
    <source>
        <dbReference type="ARBA" id="ARBA00004245"/>
    </source>
</evidence>
<feature type="coiled-coil region" evidence="6">
    <location>
        <begin position="639"/>
        <end position="666"/>
    </location>
</feature>
<feature type="region of interest" description="Disordered" evidence="7">
    <location>
        <begin position="602"/>
        <end position="633"/>
    </location>
</feature>
<accession>A0A6J2E8C7</accession>
<evidence type="ECO:0000313" key="8">
    <source>
        <dbReference type="Proteomes" id="UP000515165"/>
    </source>
</evidence>
<evidence type="ECO:0000256" key="6">
    <source>
        <dbReference type="SAM" id="Coils"/>
    </source>
</evidence>
<keyword evidence="8" id="KW-1185">Reference proteome</keyword>
<dbReference type="PANTHER" id="PTHR15073:SF5">
    <property type="entry name" value="MAP7 DOMAIN-CONTAINING PROTEIN 3"/>
    <property type="match status" value="1"/>
</dbReference>
<dbReference type="Pfam" id="PF05672">
    <property type="entry name" value="MAP7"/>
    <property type="match status" value="1"/>
</dbReference>
<keyword evidence="5" id="KW-0206">Cytoskeleton</keyword>
<comment type="subcellular location">
    <subcellularLocation>
        <location evidence="1">Cytoplasm</location>
        <location evidence="1">Cytoskeleton</location>
    </subcellularLocation>
</comment>
<dbReference type="InterPro" id="IPR008604">
    <property type="entry name" value="MAP7_fam"/>
</dbReference>
<feature type="compositionally biased region" description="Low complexity" evidence="7">
    <location>
        <begin position="568"/>
        <end position="577"/>
    </location>
</feature>
<feature type="compositionally biased region" description="Polar residues" evidence="7">
    <location>
        <begin position="500"/>
        <end position="512"/>
    </location>
</feature>
<dbReference type="PANTHER" id="PTHR15073">
    <property type="entry name" value="MICROTUBULE-ASSOCIATED PROTEIN"/>
    <property type="match status" value="1"/>
</dbReference>
<feature type="compositionally biased region" description="Polar residues" evidence="7">
    <location>
        <begin position="553"/>
        <end position="562"/>
    </location>
</feature>
<reference evidence="9" key="1">
    <citation type="submission" date="2025-08" db="UniProtKB">
        <authorList>
            <consortium name="RefSeq"/>
        </authorList>
    </citation>
    <scope>IDENTIFICATION</scope>
    <source>
        <tissue evidence="9">Blood</tissue>
    </source>
</reference>
<feature type="compositionally biased region" description="Polar residues" evidence="7">
    <location>
        <begin position="188"/>
        <end position="207"/>
    </location>
</feature>
<evidence type="ECO:0000256" key="4">
    <source>
        <dbReference type="ARBA" id="ARBA00023054"/>
    </source>
</evidence>
<protein>
    <submittedName>
        <fullName evidence="9">MAP7 domain-containing protein 3 isoform X7</fullName>
    </submittedName>
</protein>
<keyword evidence="3" id="KW-0963">Cytoplasm</keyword>
<dbReference type="GO" id="GO:0015630">
    <property type="term" value="C:microtubule cytoskeleton"/>
    <property type="evidence" value="ECO:0007669"/>
    <property type="project" value="InterPro"/>
</dbReference>
<organism evidence="8 9">
    <name type="scientific">Zalophus californianus</name>
    <name type="common">California sealion</name>
    <dbReference type="NCBI Taxonomy" id="9704"/>
    <lineage>
        <taxon>Eukaryota</taxon>
        <taxon>Metazoa</taxon>
        <taxon>Chordata</taxon>
        <taxon>Craniata</taxon>
        <taxon>Vertebrata</taxon>
        <taxon>Euteleostomi</taxon>
        <taxon>Mammalia</taxon>
        <taxon>Eutheria</taxon>
        <taxon>Laurasiatheria</taxon>
        <taxon>Carnivora</taxon>
        <taxon>Caniformia</taxon>
        <taxon>Pinnipedia</taxon>
        <taxon>Otariidae</taxon>
        <taxon>Zalophus</taxon>
    </lineage>
</organism>
<feature type="compositionally biased region" description="Polar residues" evidence="7">
    <location>
        <begin position="163"/>
        <end position="180"/>
    </location>
</feature>
<feature type="compositionally biased region" description="Low complexity" evidence="7">
    <location>
        <begin position="442"/>
        <end position="464"/>
    </location>
</feature>